<organism evidence="2 3">
    <name type="scientific">Streptomyces avidinii</name>
    <dbReference type="NCBI Taxonomy" id="1895"/>
    <lineage>
        <taxon>Bacteria</taxon>
        <taxon>Bacillati</taxon>
        <taxon>Actinomycetota</taxon>
        <taxon>Actinomycetes</taxon>
        <taxon>Kitasatosporales</taxon>
        <taxon>Streptomycetaceae</taxon>
        <taxon>Streptomyces</taxon>
    </lineage>
</organism>
<reference evidence="2 3" key="1">
    <citation type="submission" date="2021-03" db="EMBL/GenBank/DDBJ databases">
        <title>Genomic Encyclopedia of Type Strains, Phase IV (KMG-IV): sequencing the most valuable type-strain genomes for metagenomic binning, comparative biology and taxonomic classification.</title>
        <authorList>
            <person name="Goeker M."/>
        </authorList>
    </citation>
    <scope>NUCLEOTIDE SEQUENCE [LARGE SCALE GENOMIC DNA]</scope>
    <source>
        <strain evidence="2 3">DSM 40526</strain>
    </source>
</reference>
<dbReference type="RefSeq" id="WP_189973124.1">
    <property type="nucleotide sequence ID" value="NZ_BMVL01000015.1"/>
</dbReference>
<dbReference type="EMBL" id="JAGGLQ010000016">
    <property type="protein sequence ID" value="MBP2040256.1"/>
    <property type="molecule type" value="Genomic_DNA"/>
</dbReference>
<protein>
    <recommendedName>
        <fullName evidence="4">DUF2975 domain-containing protein</fullName>
    </recommendedName>
</protein>
<evidence type="ECO:0000313" key="3">
    <source>
        <dbReference type="Proteomes" id="UP001519310"/>
    </source>
</evidence>
<gene>
    <name evidence="2" type="ORF">J2Z77_006109</name>
</gene>
<accession>A0ABS4LDQ2</accession>
<proteinExistence type="predicted"/>
<feature type="transmembrane region" description="Helical" evidence="1">
    <location>
        <begin position="63"/>
        <end position="83"/>
    </location>
</feature>
<sequence>MTMGALRWIDRHIWFVPIFFFIGVELALIVTDLVRREPFLLAAVAAEKRKEIYTSLTGSSSGLLGFTLAAVAILAAFGPRATQNHEQQTRETALADARVGISKALLATALMLMTVLVIATVSLGVDVGKTGGLAVTSLTLAAGTASVVGLLVSGAGLTLSLIERGGRS</sequence>
<evidence type="ECO:0000256" key="1">
    <source>
        <dbReference type="SAM" id="Phobius"/>
    </source>
</evidence>
<keyword evidence="1" id="KW-1133">Transmembrane helix</keyword>
<evidence type="ECO:0000313" key="2">
    <source>
        <dbReference type="EMBL" id="MBP2040256.1"/>
    </source>
</evidence>
<feature type="transmembrane region" description="Helical" evidence="1">
    <location>
        <begin position="12"/>
        <end position="31"/>
    </location>
</feature>
<keyword evidence="3" id="KW-1185">Reference proteome</keyword>
<feature type="transmembrane region" description="Helical" evidence="1">
    <location>
        <begin position="104"/>
        <end position="125"/>
    </location>
</feature>
<dbReference type="Proteomes" id="UP001519310">
    <property type="component" value="Unassembled WGS sequence"/>
</dbReference>
<feature type="transmembrane region" description="Helical" evidence="1">
    <location>
        <begin position="137"/>
        <end position="162"/>
    </location>
</feature>
<name>A0ABS4LDQ2_STRAV</name>
<comment type="caution">
    <text evidence="2">The sequence shown here is derived from an EMBL/GenBank/DDBJ whole genome shotgun (WGS) entry which is preliminary data.</text>
</comment>
<evidence type="ECO:0008006" key="4">
    <source>
        <dbReference type="Google" id="ProtNLM"/>
    </source>
</evidence>
<keyword evidence="1" id="KW-0472">Membrane</keyword>
<keyword evidence="1" id="KW-0812">Transmembrane</keyword>